<name>A0A848MMM8_9GAMM</name>
<dbReference type="InterPro" id="IPR036291">
    <property type="entry name" value="NAD(P)-bd_dom_sf"/>
</dbReference>
<comment type="similarity">
    <text evidence="3 11">Belongs to the ketopantoate reductase family.</text>
</comment>
<comment type="caution">
    <text evidence="14">The sequence shown here is derived from an EMBL/GenBank/DDBJ whole genome shotgun (WGS) entry which is preliminary data.</text>
</comment>
<evidence type="ECO:0000313" key="15">
    <source>
        <dbReference type="Proteomes" id="UP000585363"/>
    </source>
</evidence>
<evidence type="ECO:0000256" key="5">
    <source>
        <dbReference type="ARBA" id="ARBA00019465"/>
    </source>
</evidence>
<keyword evidence="15" id="KW-1185">Reference proteome</keyword>
<organism evidence="14 15">
    <name type="scientific">Rouxiella aceris</name>
    <dbReference type="NCBI Taxonomy" id="2703884"/>
    <lineage>
        <taxon>Bacteria</taxon>
        <taxon>Pseudomonadati</taxon>
        <taxon>Pseudomonadota</taxon>
        <taxon>Gammaproteobacteria</taxon>
        <taxon>Enterobacterales</taxon>
        <taxon>Yersiniaceae</taxon>
        <taxon>Rouxiella</taxon>
    </lineage>
</organism>
<keyword evidence="8 11" id="KW-0560">Oxidoreductase</keyword>
<evidence type="ECO:0000256" key="7">
    <source>
        <dbReference type="ARBA" id="ARBA00022857"/>
    </source>
</evidence>
<dbReference type="EC" id="1.1.1.169" evidence="4 11"/>
<evidence type="ECO:0000256" key="10">
    <source>
        <dbReference type="ARBA" id="ARBA00048793"/>
    </source>
</evidence>
<dbReference type="EMBL" id="JAADJU010000008">
    <property type="protein sequence ID" value="NMP28341.1"/>
    <property type="molecule type" value="Genomic_DNA"/>
</dbReference>
<evidence type="ECO:0000259" key="12">
    <source>
        <dbReference type="Pfam" id="PF02558"/>
    </source>
</evidence>
<keyword evidence="7 11" id="KW-0521">NADP</keyword>
<comment type="function">
    <text evidence="1 11">Catalyzes the NADPH-dependent reduction of ketopantoate into pantoic acid.</text>
</comment>
<evidence type="ECO:0000256" key="2">
    <source>
        <dbReference type="ARBA" id="ARBA00004994"/>
    </source>
</evidence>
<dbReference type="NCBIfam" id="TIGR00745">
    <property type="entry name" value="apbA_panE"/>
    <property type="match status" value="1"/>
</dbReference>
<dbReference type="InterPro" id="IPR013332">
    <property type="entry name" value="KPR_N"/>
</dbReference>
<evidence type="ECO:0000313" key="14">
    <source>
        <dbReference type="EMBL" id="NMP28341.1"/>
    </source>
</evidence>
<evidence type="ECO:0000256" key="6">
    <source>
        <dbReference type="ARBA" id="ARBA00022655"/>
    </source>
</evidence>
<keyword evidence="6 11" id="KW-0566">Pantothenate biosynthesis</keyword>
<evidence type="ECO:0000256" key="3">
    <source>
        <dbReference type="ARBA" id="ARBA00007870"/>
    </source>
</evidence>
<dbReference type="Pfam" id="PF02558">
    <property type="entry name" value="ApbA"/>
    <property type="match status" value="1"/>
</dbReference>
<dbReference type="InterPro" id="IPR051402">
    <property type="entry name" value="KPR-Related"/>
</dbReference>
<feature type="domain" description="Ketopantoate reductase N-terminal" evidence="12">
    <location>
        <begin position="3"/>
        <end position="151"/>
    </location>
</feature>
<dbReference type="PANTHER" id="PTHR21708">
    <property type="entry name" value="PROBABLE 2-DEHYDROPANTOATE 2-REDUCTASE"/>
    <property type="match status" value="1"/>
</dbReference>
<dbReference type="PANTHER" id="PTHR21708:SF26">
    <property type="entry name" value="2-DEHYDROPANTOATE 2-REDUCTASE"/>
    <property type="match status" value="1"/>
</dbReference>
<feature type="domain" description="Ketopantoate reductase C-terminal" evidence="13">
    <location>
        <begin position="177"/>
        <end position="297"/>
    </location>
</feature>
<comment type="catalytic activity">
    <reaction evidence="10 11">
        <text>(R)-pantoate + NADP(+) = 2-dehydropantoate + NADPH + H(+)</text>
        <dbReference type="Rhea" id="RHEA:16233"/>
        <dbReference type="ChEBI" id="CHEBI:11561"/>
        <dbReference type="ChEBI" id="CHEBI:15378"/>
        <dbReference type="ChEBI" id="CHEBI:15980"/>
        <dbReference type="ChEBI" id="CHEBI:57783"/>
        <dbReference type="ChEBI" id="CHEBI:58349"/>
        <dbReference type="EC" id="1.1.1.169"/>
    </reaction>
</comment>
<dbReference type="AlphaFoldDB" id="A0A848MMM8"/>
<dbReference type="FunFam" id="1.10.1040.10:FF:000017">
    <property type="entry name" value="2-dehydropantoate 2-reductase"/>
    <property type="match status" value="1"/>
</dbReference>
<gene>
    <name evidence="14" type="ORF">GW590_15875</name>
</gene>
<evidence type="ECO:0000256" key="11">
    <source>
        <dbReference type="RuleBase" id="RU362068"/>
    </source>
</evidence>
<dbReference type="Gene3D" id="3.40.50.720">
    <property type="entry name" value="NAD(P)-binding Rossmann-like Domain"/>
    <property type="match status" value="1"/>
</dbReference>
<dbReference type="Gene3D" id="1.10.1040.10">
    <property type="entry name" value="N-(1-d-carboxylethyl)-l-norvaline Dehydrogenase, domain 2"/>
    <property type="match status" value="1"/>
</dbReference>
<dbReference type="SUPFAM" id="SSF48179">
    <property type="entry name" value="6-phosphogluconate dehydrogenase C-terminal domain-like"/>
    <property type="match status" value="1"/>
</dbReference>
<dbReference type="InterPro" id="IPR013752">
    <property type="entry name" value="KPA_reductase"/>
</dbReference>
<evidence type="ECO:0000256" key="1">
    <source>
        <dbReference type="ARBA" id="ARBA00002919"/>
    </source>
</evidence>
<dbReference type="InterPro" id="IPR013328">
    <property type="entry name" value="6PGD_dom2"/>
</dbReference>
<proteinExistence type="inferred from homology"/>
<reference evidence="14 15" key="1">
    <citation type="submission" date="2020-01" db="EMBL/GenBank/DDBJ databases">
        <authorList>
            <person name="Lee S.D."/>
        </authorList>
    </citation>
    <scope>NUCLEOTIDE SEQUENCE [LARGE SCALE GENOMIC DNA]</scope>
    <source>
        <strain evidence="14 15">SAP-1</strain>
    </source>
</reference>
<reference evidence="14 15" key="2">
    <citation type="submission" date="2020-06" db="EMBL/GenBank/DDBJ databases">
        <title>Polyphasic characterization of a Rahnella strain isolated from tree sap.</title>
        <authorList>
            <person name="Kim I.S."/>
        </authorList>
    </citation>
    <scope>NUCLEOTIDE SEQUENCE [LARGE SCALE GENOMIC DNA]</scope>
    <source>
        <strain evidence="14 15">SAP-1</strain>
    </source>
</reference>
<evidence type="ECO:0000256" key="9">
    <source>
        <dbReference type="ARBA" id="ARBA00032024"/>
    </source>
</evidence>
<evidence type="ECO:0000259" key="13">
    <source>
        <dbReference type="Pfam" id="PF08546"/>
    </source>
</evidence>
<dbReference type="GO" id="GO:0015940">
    <property type="term" value="P:pantothenate biosynthetic process"/>
    <property type="evidence" value="ECO:0007669"/>
    <property type="project" value="UniProtKB-UniPathway"/>
</dbReference>
<protein>
    <recommendedName>
        <fullName evidence="5 11">2-dehydropantoate 2-reductase</fullName>
        <ecNumber evidence="4 11">1.1.1.169</ecNumber>
    </recommendedName>
    <alternativeName>
        <fullName evidence="9 11">Ketopantoate reductase</fullName>
    </alternativeName>
</protein>
<comment type="pathway">
    <text evidence="2 11">Cofactor biosynthesis; (R)-pantothenate biosynthesis; (R)-pantoate from 3-methyl-2-oxobutanoate: step 2/2.</text>
</comment>
<dbReference type="RefSeq" id="WP_169404043.1">
    <property type="nucleotide sequence ID" value="NZ_JAADJU010000008.1"/>
</dbReference>
<dbReference type="SUPFAM" id="SSF51735">
    <property type="entry name" value="NAD(P)-binding Rossmann-fold domains"/>
    <property type="match status" value="1"/>
</dbReference>
<accession>A0A848MMM8</accession>
<dbReference type="GO" id="GO:0005737">
    <property type="term" value="C:cytoplasm"/>
    <property type="evidence" value="ECO:0007669"/>
    <property type="project" value="TreeGrafter"/>
</dbReference>
<dbReference type="GO" id="GO:0008677">
    <property type="term" value="F:2-dehydropantoate 2-reductase activity"/>
    <property type="evidence" value="ECO:0007669"/>
    <property type="project" value="UniProtKB-EC"/>
</dbReference>
<dbReference type="InterPro" id="IPR008927">
    <property type="entry name" value="6-PGluconate_DH-like_C_sf"/>
</dbReference>
<evidence type="ECO:0000256" key="8">
    <source>
        <dbReference type="ARBA" id="ARBA00023002"/>
    </source>
</evidence>
<dbReference type="FunFam" id="3.40.50.720:FF:000307">
    <property type="entry name" value="2-dehydropantoate 2-reductase"/>
    <property type="match status" value="1"/>
</dbReference>
<dbReference type="UniPathway" id="UPA00028">
    <property type="reaction ID" value="UER00004"/>
</dbReference>
<dbReference type="Pfam" id="PF08546">
    <property type="entry name" value="ApbA_C"/>
    <property type="match status" value="1"/>
</dbReference>
<evidence type="ECO:0000256" key="4">
    <source>
        <dbReference type="ARBA" id="ARBA00013014"/>
    </source>
</evidence>
<dbReference type="InterPro" id="IPR003710">
    <property type="entry name" value="ApbA"/>
</dbReference>
<sequence>MRILVVGAGATGGYFGGRLAQAGRDVTFLVREKRAQALKKTGLYLHTAEGISKVEPKLLVAADLKESFDLIILTVKGFSLTAVLDEFAPAVGEQTLILPVLNGMRHLQIIEDRFGKQAVIGGLCRINATLDAEGQVHQMTPLHQLTYGEVSGERSARIIKLDETLQHAGFEARLSDDIISEMWEKWLFLSSLGGITCLMRGNIGQVAQAPGGEGFAKAFIQEVLSAIVAGGYQERPQATAHAIKELTNKASVQTSSMYRDMMQGFAVEAEQILGDLVTLSANAGLSTPLIDAAFTHMSVYQQQREKTLAGQ</sequence>
<dbReference type="Proteomes" id="UP000585363">
    <property type="component" value="Unassembled WGS sequence"/>
</dbReference>